<evidence type="ECO:0000313" key="1">
    <source>
        <dbReference type="EMBL" id="WPY01405.1"/>
    </source>
</evidence>
<sequence length="103" mass="11512">MSVIERCLLTYAMNVEKKLHLPHIIKGGVEVNFLEILNKSSYTSENIISNPFINELISTQHIINDAETALFGNEIISAFPNIPAPSFGEILGACIFDHFHQEV</sequence>
<protein>
    <submittedName>
        <fullName evidence="1">Uncharacterized protein</fullName>
    </submittedName>
</protein>
<dbReference type="EMBL" id="CP112932">
    <property type="protein sequence ID" value="WPY01405.1"/>
    <property type="molecule type" value="Genomic_DNA"/>
</dbReference>
<keyword evidence="2" id="KW-1185">Reference proteome</keyword>
<gene>
    <name evidence="1" type="ORF">Trichorick_01317</name>
</gene>
<accession>A0ABZ0UW40</accession>
<dbReference type="Proteomes" id="UP001326613">
    <property type="component" value="Chromosome"/>
</dbReference>
<name>A0ABZ0UW40_9RICK</name>
<organism evidence="1 2">
    <name type="scientific">Candidatus Trichorickettsia mobilis</name>
    <dbReference type="NCBI Taxonomy" id="1346319"/>
    <lineage>
        <taxon>Bacteria</taxon>
        <taxon>Pseudomonadati</taxon>
        <taxon>Pseudomonadota</taxon>
        <taxon>Alphaproteobacteria</taxon>
        <taxon>Rickettsiales</taxon>
        <taxon>Rickettsiaceae</taxon>
        <taxon>Rickettsieae</taxon>
        <taxon>Candidatus Trichorickettsia</taxon>
    </lineage>
</organism>
<reference evidence="1 2" key="1">
    <citation type="submission" date="2022-10" db="EMBL/GenBank/DDBJ databases">
        <title>Host association and intracellularity evolved multiple times independently in the Rickettsiales.</title>
        <authorList>
            <person name="Castelli M."/>
            <person name="Nardi T."/>
            <person name="Gammuto L."/>
            <person name="Bellinzona G."/>
            <person name="Sabaneyeva E."/>
            <person name="Potekhin A."/>
            <person name="Serra V."/>
            <person name="Petroni G."/>
            <person name="Sassera D."/>
        </authorList>
    </citation>
    <scope>NUCLEOTIDE SEQUENCE [LARGE SCALE GENOMIC DNA]</scope>
    <source>
        <strain evidence="1 2">Kr 154-4</strain>
    </source>
</reference>
<proteinExistence type="predicted"/>
<evidence type="ECO:0000313" key="2">
    <source>
        <dbReference type="Proteomes" id="UP001326613"/>
    </source>
</evidence>